<evidence type="ECO:0000256" key="2">
    <source>
        <dbReference type="SAM" id="SignalP"/>
    </source>
</evidence>
<evidence type="ECO:0000256" key="1">
    <source>
        <dbReference type="SAM" id="Coils"/>
    </source>
</evidence>
<evidence type="ECO:0000313" key="4">
    <source>
        <dbReference type="EMBL" id="NML38413.1"/>
    </source>
</evidence>
<dbReference type="AlphaFoldDB" id="A0A848GNR0"/>
<feature type="domain" description="Peptidase S74" evidence="3">
    <location>
        <begin position="432"/>
        <end position="527"/>
    </location>
</feature>
<dbReference type="InterPro" id="IPR030392">
    <property type="entry name" value="S74_ICA"/>
</dbReference>
<evidence type="ECO:0000259" key="3">
    <source>
        <dbReference type="PROSITE" id="PS51688"/>
    </source>
</evidence>
<keyword evidence="2" id="KW-0732">Signal</keyword>
<feature type="signal peptide" evidence="2">
    <location>
        <begin position="1"/>
        <end position="20"/>
    </location>
</feature>
<dbReference type="RefSeq" id="WP_169225410.1">
    <property type="nucleotide sequence ID" value="NZ_JABBGC010000001.1"/>
</dbReference>
<feature type="chain" id="PRO_5032885494" description="Peptidase S74 domain-containing protein" evidence="2">
    <location>
        <begin position="21"/>
        <end position="532"/>
    </location>
</feature>
<accession>A0A848GNR0</accession>
<sequence>MRVFLSFFVAIVLLTTAGHAQQIYQIRADSVRIYNVCDTAELIIENRTQGTQGFLFNKGAGRTEFRRIRLEKIGDSRIAVTGQDTLDLSTLPGIGGVESIFRNGDSIIYIKKGQQYSIYAPLSNETLRSITDRGSSLIRNIEFQSLRSDSTNGLYWGYNSDLWKIFVESFGDAPAGNLIFESGDNMDEGWIFRCWDYKTPLQKTDVLSLASNRFNYLGKPVWHGGNLNRPMGQHYYSLPTSDGMNADYFAQGTTFAYGGSAPYNGPLLSFGGLNGGYDCQINADYGMGEAISFRVRNGDKHVWSAWRRFIHDGEVATKGANTIIKTEPSGYLGVENWIRVADNTGLYTPTKRYLYNGGPNNWVVRAAEGTSDAVWLALQTGDGAERGSFYANSSNEIGFTNAGTGTWRLRTDAAGNTYATGQVQATSFFQTSLRSLKKDIQPLPYAALPVIKKMQVRSFRFKADSTGKVNVGFIADEVPEEISIPGKGAVDQASTIGLLVKSVQELSAQNEALQQKVARLEALVQQLLNEKK</sequence>
<dbReference type="PROSITE" id="PS51688">
    <property type="entry name" value="ICA"/>
    <property type="match status" value="1"/>
</dbReference>
<protein>
    <recommendedName>
        <fullName evidence="3">Peptidase S74 domain-containing protein</fullName>
    </recommendedName>
</protein>
<comment type="caution">
    <text evidence="4">The sequence shown here is derived from an EMBL/GenBank/DDBJ whole genome shotgun (WGS) entry which is preliminary data.</text>
</comment>
<keyword evidence="1" id="KW-0175">Coiled coil</keyword>
<dbReference type="EMBL" id="JABBGC010000001">
    <property type="protein sequence ID" value="NML38413.1"/>
    <property type="molecule type" value="Genomic_DNA"/>
</dbReference>
<dbReference type="Proteomes" id="UP000583266">
    <property type="component" value="Unassembled WGS sequence"/>
</dbReference>
<evidence type="ECO:0000313" key="5">
    <source>
        <dbReference type="Proteomes" id="UP000583266"/>
    </source>
</evidence>
<feature type="coiled-coil region" evidence="1">
    <location>
        <begin position="496"/>
        <end position="530"/>
    </location>
</feature>
<name>A0A848GNR0_9BACT</name>
<keyword evidence="5" id="KW-1185">Reference proteome</keyword>
<proteinExistence type="predicted"/>
<gene>
    <name evidence="4" type="ORF">HHL17_14490</name>
</gene>
<organism evidence="4 5">
    <name type="scientific">Chitinophaga fulva</name>
    <dbReference type="NCBI Taxonomy" id="2728842"/>
    <lineage>
        <taxon>Bacteria</taxon>
        <taxon>Pseudomonadati</taxon>
        <taxon>Bacteroidota</taxon>
        <taxon>Chitinophagia</taxon>
        <taxon>Chitinophagales</taxon>
        <taxon>Chitinophagaceae</taxon>
        <taxon>Chitinophaga</taxon>
    </lineage>
</organism>
<dbReference type="Pfam" id="PF13884">
    <property type="entry name" value="Peptidase_S74"/>
    <property type="match status" value="1"/>
</dbReference>
<reference evidence="4 5" key="1">
    <citation type="submission" date="2020-04" db="EMBL/GenBank/DDBJ databases">
        <title>Chitinophaga sp. G-6-1-13 sp. nov., isolated from soil.</title>
        <authorList>
            <person name="Dahal R.H."/>
            <person name="Chaudhary D.K."/>
        </authorList>
    </citation>
    <scope>NUCLEOTIDE SEQUENCE [LARGE SCALE GENOMIC DNA]</scope>
    <source>
        <strain evidence="4 5">G-6-1-13</strain>
    </source>
</reference>